<dbReference type="Pfam" id="PF01979">
    <property type="entry name" value="Amidohydro_1"/>
    <property type="match status" value="1"/>
</dbReference>
<dbReference type="OrthoDB" id="10258955at2759"/>
<organism evidence="3 4">
    <name type="scientific">Penicillium italicum</name>
    <name type="common">Blue mold</name>
    <dbReference type="NCBI Taxonomy" id="40296"/>
    <lineage>
        <taxon>Eukaryota</taxon>
        <taxon>Fungi</taxon>
        <taxon>Dikarya</taxon>
        <taxon>Ascomycota</taxon>
        <taxon>Pezizomycotina</taxon>
        <taxon>Eurotiomycetes</taxon>
        <taxon>Eurotiomycetidae</taxon>
        <taxon>Eurotiales</taxon>
        <taxon>Aspergillaceae</taxon>
        <taxon>Penicillium</taxon>
    </lineage>
</organism>
<accession>A0A0A2KHX2</accession>
<dbReference type="SUPFAM" id="SSF51556">
    <property type="entry name" value="Metallo-dependent hydrolases"/>
    <property type="match status" value="2"/>
</dbReference>
<dbReference type="InterPro" id="IPR006680">
    <property type="entry name" value="Amidohydro-rel"/>
</dbReference>
<dbReference type="HOGENOM" id="CLU_006273_1_1_1"/>
<dbReference type="GO" id="GO:0016810">
    <property type="term" value="F:hydrolase activity, acting on carbon-nitrogen (but not peptide) bonds"/>
    <property type="evidence" value="ECO:0007669"/>
    <property type="project" value="InterPro"/>
</dbReference>
<dbReference type="Gene3D" id="2.30.40.10">
    <property type="entry name" value="Urease, subunit C, domain 1"/>
    <property type="match status" value="1"/>
</dbReference>
<protein>
    <recommendedName>
        <fullName evidence="2">Amidohydrolase-related domain-containing protein</fullName>
    </recommendedName>
</protein>
<dbReference type="PANTHER" id="PTHR43135:SF3">
    <property type="entry name" value="ALPHA-D-RIBOSE 1-METHYLPHOSPHONATE 5-TRIPHOSPHATE DIPHOSPHATASE"/>
    <property type="match status" value="1"/>
</dbReference>
<keyword evidence="1" id="KW-0472">Membrane</keyword>
<sequence>MATKNGFLVLDAPRDFAQSSMSRCLRHGKLVLGTLVLAAGLVMLIQTKYLADFTTFNSTAQETFYEGLNKCHEVRYQYQEPESTKHRENPRWNSISGQQRPILIQNATLFDGESVLAETVDITFEAGVIRSVSAATLNHEAPKNAQIINAHGRFVTPGLVDMHSHHLLLPFPKLPSTSDVNERPVLGPITPFVRSLDGFKPYDPAIQIIASGGVTSSLILPGSANIIGGEAYLVKNLVTPGANAEPVVDELLLDYGIAEKSRKRYLKMACGENPKGNYKNTRLGMVWLLRKHLEEARELQERQSAWCRTATSIEKACFSQSRQISKFLKDEGRRPESFELETSLALLRGELNVNVHCYEPEDLERMLSVLHEFGIHPRAFHHALEAWEVPEFLKSLEENITIATFAENALYKAEAYGANLRGPKILADHGVQVALKSDHTGEGNYAKYLVYQAAVSHSFGLSEEKSLQAVTSVPARSIQQDHRIGYVRPGYDADLVVWDDHPLQVGATPTQVFIDGRPVLKNDDNSHEWTNETPRFGNPQAPKIRPSLETLQKEEICTKIQRDGSRILFTGIQKVLVDTHSPYTSATKDLVMLVEDGQVKCLDKRSSCLSGDVQENTAHIALKNGHVLPGLVAFGNKLGIQSIPSEPSTGDGSGSKNGDALNEAKTIHFAKYGVHLDGRGLARARIGGVTRAISAPLHGGGITQGVSVGLRTSKDATILDNGIWKDDVALHLVIGQAAKSDETPTVSSGIERLRELLKAGEVAAPGSLEIYARATNGSLPVVVQAFNEDDIAQLILVKREFQSANLIIYGGHGAPLVAKPLAEAGIPVILTGNRGAPDTWEKKNSLAGPPLTESPAKVLSDAGVLLALAVKSDSTIHGLAQEAWWAGKYAGLTDQQAIALVSTNFDLILGGQLDKVREGELVGDFVVWEGDPLRGEGSVVASFQDDGKIADCWPDTVDAIL</sequence>
<keyword evidence="1" id="KW-0812">Transmembrane</keyword>
<dbReference type="Gene3D" id="3.20.20.140">
    <property type="entry name" value="Metal-dependent hydrolases"/>
    <property type="match status" value="2"/>
</dbReference>
<dbReference type="EMBL" id="JQGA01001611">
    <property type="protein sequence ID" value="KGO63965.1"/>
    <property type="molecule type" value="Genomic_DNA"/>
</dbReference>
<dbReference type="InterPro" id="IPR032466">
    <property type="entry name" value="Metal_Hydrolase"/>
</dbReference>
<dbReference type="InterPro" id="IPR051781">
    <property type="entry name" value="Metallo-dep_Hydrolase"/>
</dbReference>
<evidence type="ECO:0000313" key="4">
    <source>
        <dbReference type="Proteomes" id="UP000030104"/>
    </source>
</evidence>
<dbReference type="InterPro" id="IPR011059">
    <property type="entry name" value="Metal-dep_hydrolase_composite"/>
</dbReference>
<dbReference type="PhylomeDB" id="A0A0A2KHX2"/>
<name>A0A0A2KHX2_PENIT</name>
<dbReference type="PANTHER" id="PTHR43135">
    <property type="entry name" value="ALPHA-D-RIBOSE 1-METHYLPHOSPHONATE 5-TRIPHOSPHATE DIPHOSPHATASE"/>
    <property type="match status" value="1"/>
</dbReference>
<dbReference type="STRING" id="40296.A0A0A2KHX2"/>
<keyword evidence="4" id="KW-1185">Reference proteome</keyword>
<feature type="transmembrane region" description="Helical" evidence="1">
    <location>
        <begin position="30"/>
        <end position="51"/>
    </location>
</feature>
<gene>
    <name evidence="3" type="ORF">PITC_013330</name>
</gene>
<evidence type="ECO:0000313" key="3">
    <source>
        <dbReference type="EMBL" id="KGO63965.1"/>
    </source>
</evidence>
<evidence type="ECO:0000259" key="2">
    <source>
        <dbReference type="Pfam" id="PF01979"/>
    </source>
</evidence>
<dbReference type="SUPFAM" id="SSF51338">
    <property type="entry name" value="Composite domain of metallo-dependent hydrolases"/>
    <property type="match status" value="1"/>
</dbReference>
<feature type="domain" description="Amidohydrolase-related" evidence="2">
    <location>
        <begin position="424"/>
        <end position="519"/>
    </location>
</feature>
<evidence type="ECO:0000256" key="1">
    <source>
        <dbReference type="SAM" id="Phobius"/>
    </source>
</evidence>
<keyword evidence="1" id="KW-1133">Transmembrane helix</keyword>
<reference evidence="3 4" key="1">
    <citation type="journal article" date="2015" name="Mol. Plant Microbe Interact.">
        <title>Genome, transcriptome, and functional analyses of Penicillium expansum provide new insights into secondary metabolism and pathogenicity.</title>
        <authorList>
            <person name="Ballester A.R."/>
            <person name="Marcet-Houben M."/>
            <person name="Levin E."/>
            <person name="Sela N."/>
            <person name="Selma-Lazaro C."/>
            <person name="Carmona L."/>
            <person name="Wisniewski M."/>
            <person name="Droby S."/>
            <person name="Gonzalez-Candelas L."/>
            <person name="Gabaldon T."/>
        </authorList>
    </citation>
    <scope>NUCLEOTIDE SEQUENCE [LARGE SCALE GENOMIC DNA]</scope>
    <source>
        <strain evidence="3 4">PHI-1</strain>
    </source>
</reference>
<dbReference type="Proteomes" id="UP000030104">
    <property type="component" value="Unassembled WGS sequence"/>
</dbReference>
<proteinExistence type="predicted"/>
<dbReference type="OMA" id="DGFKPYD"/>
<comment type="caution">
    <text evidence="3">The sequence shown here is derived from an EMBL/GenBank/DDBJ whole genome shotgun (WGS) entry which is preliminary data.</text>
</comment>
<dbReference type="AlphaFoldDB" id="A0A0A2KHX2"/>